<sequence length="90" mass="10049">MADLTRRKFLTGAPAVAAVAVVGVAAALVEPTSFPVITSDDNAERMYKYWRAAQTEHIALQPKPPWYFWIDKDGIVYRAEGDPPLNWQST</sequence>
<dbReference type="EMBL" id="LAZR01042479">
    <property type="protein sequence ID" value="KKL09444.1"/>
    <property type="molecule type" value="Genomic_DNA"/>
</dbReference>
<gene>
    <name evidence="1" type="ORF">LCGC14_2565800</name>
</gene>
<comment type="caution">
    <text evidence="1">The sequence shown here is derived from an EMBL/GenBank/DDBJ whole genome shotgun (WGS) entry which is preliminary data.</text>
</comment>
<dbReference type="InterPro" id="IPR006311">
    <property type="entry name" value="TAT_signal"/>
</dbReference>
<accession>A0A0F9AIM2</accession>
<reference evidence="1" key="1">
    <citation type="journal article" date="2015" name="Nature">
        <title>Complex archaea that bridge the gap between prokaryotes and eukaryotes.</title>
        <authorList>
            <person name="Spang A."/>
            <person name="Saw J.H."/>
            <person name="Jorgensen S.L."/>
            <person name="Zaremba-Niedzwiedzka K."/>
            <person name="Martijn J."/>
            <person name="Lind A.E."/>
            <person name="van Eijk R."/>
            <person name="Schleper C."/>
            <person name="Guy L."/>
            <person name="Ettema T.J."/>
        </authorList>
    </citation>
    <scope>NUCLEOTIDE SEQUENCE</scope>
</reference>
<evidence type="ECO:0008006" key="2">
    <source>
        <dbReference type="Google" id="ProtNLM"/>
    </source>
</evidence>
<dbReference type="AlphaFoldDB" id="A0A0F9AIM2"/>
<organism evidence="1">
    <name type="scientific">marine sediment metagenome</name>
    <dbReference type="NCBI Taxonomy" id="412755"/>
    <lineage>
        <taxon>unclassified sequences</taxon>
        <taxon>metagenomes</taxon>
        <taxon>ecological metagenomes</taxon>
    </lineage>
</organism>
<name>A0A0F9AIM2_9ZZZZ</name>
<dbReference type="NCBIfam" id="TIGR01409">
    <property type="entry name" value="TAT_signal_seq"/>
    <property type="match status" value="1"/>
</dbReference>
<evidence type="ECO:0000313" key="1">
    <source>
        <dbReference type="EMBL" id="KKL09444.1"/>
    </source>
</evidence>
<protein>
    <recommendedName>
        <fullName evidence="2">Twin-arginine translocation signal domain-containing protein</fullName>
    </recommendedName>
</protein>
<proteinExistence type="predicted"/>
<dbReference type="InterPro" id="IPR019546">
    <property type="entry name" value="TAT_signal_bac_arc"/>
</dbReference>
<dbReference type="PROSITE" id="PS51318">
    <property type="entry name" value="TAT"/>
    <property type="match status" value="1"/>
</dbReference>